<dbReference type="RefSeq" id="WP_251609115.1">
    <property type="nucleotide sequence ID" value="NZ_JAMQJY010000001.1"/>
</dbReference>
<feature type="transmembrane region" description="Helical" evidence="3">
    <location>
        <begin position="109"/>
        <end position="128"/>
    </location>
</feature>
<feature type="transmembrane region" description="Helical" evidence="3">
    <location>
        <begin position="6"/>
        <end position="24"/>
    </location>
</feature>
<feature type="transmembrane region" description="Helical" evidence="3">
    <location>
        <begin position="262"/>
        <end position="284"/>
    </location>
</feature>
<keyword evidence="3" id="KW-1133">Transmembrane helix</keyword>
<dbReference type="PANTHER" id="PTHR37312">
    <property type="entry name" value="MEMBRANE-BOUND ACYLTRANSFERASE YKRP-RELATED"/>
    <property type="match status" value="1"/>
</dbReference>
<name>A0ABT0XJS8_9BACI</name>
<feature type="transmembrane region" description="Helical" evidence="3">
    <location>
        <begin position="198"/>
        <end position="216"/>
    </location>
</feature>
<dbReference type="Pfam" id="PF01757">
    <property type="entry name" value="Acyl_transf_3"/>
    <property type="match status" value="1"/>
</dbReference>
<feature type="transmembrane region" description="Helical" evidence="3">
    <location>
        <begin position="84"/>
        <end position="102"/>
    </location>
</feature>
<evidence type="ECO:0000256" key="3">
    <source>
        <dbReference type="SAM" id="Phobius"/>
    </source>
</evidence>
<comment type="similarity">
    <text evidence="2">Belongs to the acyltransferase 3 family.</text>
</comment>
<accession>A0ABT0XJS8</accession>
<feature type="transmembrane region" description="Helical" evidence="3">
    <location>
        <begin position="223"/>
        <end position="242"/>
    </location>
</feature>
<evidence type="ECO:0000313" key="6">
    <source>
        <dbReference type="Proteomes" id="UP001203665"/>
    </source>
</evidence>
<evidence type="ECO:0000313" key="5">
    <source>
        <dbReference type="EMBL" id="MCM2676087.1"/>
    </source>
</evidence>
<dbReference type="Proteomes" id="UP001203665">
    <property type="component" value="Unassembled WGS sequence"/>
</dbReference>
<feature type="transmembrane region" description="Helical" evidence="3">
    <location>
        <begin position="161"/>
        <end position="178"/>
    </location>
</feature>
<keyword evidence="5" id="KW-0012">Acyltransferase</keyword>
<keyword evidence="5" id="KW-0808">Transferase</keyword>
<sequence>MPLFFYLSGIVYKTSNLSIGSFLLKKARGLLLPYFIFSFLTYILWFYVTRHFPFTSGDDVDPIVPFSGIFISTPVDYQLTYNPAIWFLTCLFVVELLFYLYDRISHGKWLPLFLIGCGVVGYASSIFIEANILPWSVLVSLTAIVFYGLGYFTKKIWVEQPWWRVIPTVAILFFLTYLAQGLNSERIDMRGNVYGDVWFFYLGAIAGMAAIILLAFKLERLHFLAYLGQYSIVILLLHYPTLNLVKASIYYGLDMEMSDTSTLPWTLFYSGVTLLLMIPCIIILKRVPFLLGKPRAKKPTINE</sequence>
<dbReference type="InterPro" id="IPR052734">
    <property type="entry name" value="Nod_factor_acetyltransferase"/>
</dbReference>
<evidence type="ECO:0000256" key="2">
    <source>
        <dbReference type="ARBA" id="ARBA00007400"/>
    </source>
</evidence>
<gene>
    <name evidence="5" type="ORF">NDM98_11655</name>
</gene>
<comment type="caution">
    <text evidence="5">The sequence shown here is derived from an EMBL/GenBank/DDBJ whole genome shotgun (WGS) entry which is preliminary data.</text>
</comment>
<keyword evidence="3" id="KW-0472">Membrane</keyword>
<organism evidence="5 6">
    <name type="scientific">Alkalicoccobacillus plakortidis</name>
    <dbReference type="NCBI Taxonomy" id="444060"/>
    <lineage>
        <taxon>Bacteria</taxon>
        <taxon>Bacillati</taxon>
        <taxon>Bacillota</taxon>
        <taxon>Bacilli</taxon>
        <taxon>Bacillales</taxon>
        <taxon>Bacillaceae</taxon>
        <taxon>Alkalicoccobacillus</taxon>
    </lineage>
</organism>
<feature type="transmembrane region" description="Helical" evidence="3">
    <location>
        <begin position="31"/>
        <end position="48"/>
    </location>
</feature>
<protein>
    <submittedName>
        <fullName evidence="5">Acyltransferase family protein</fullName>
    </submittedName>
</protein>
<keyword evidence="6" id="KW-1185">Reference proteome</keyword>
<keyword evidence="3" id="KW-0812">Transmembrane</keyword>
<dbReference type="EMBL" id="JAMQJY010000001">
    <property type="protein sequence ID" value="MCM2676087.1"/>
    <property type="molecule type" value="Genomic_DNA"/>
</dbReference>
<dbReference type="GO" id="GO:0016746">
    <property type="term" value="F:acyltransferase activity"/>
    <property type="evidence" value="ECO:0007669"/>
    <property type="project" value="UniProtKB-KW"/>
</dbReference>
<feature type="transmembrane region" description="Helical" evidence="3">
    <location>
        <begin position="134"/>
        <end position="152"/>
    </location>
</feature>
<dbReference type="PANTHER" id="PTHR37312:SF1">
    <property type="entry name" value="MEMBRANE-BOUND ACYLTRANSFERASE YKRP-RELATED"/>
    <property type="match status" value="1"/>
</dbReference>
<proteinExistence type="inferred from homology"/>
<reference evidence="5" key="1">
    <citation type="submission" date="2022-06" db="EMBL/GenBank/DDBJ databases">
        <title>Alkalicoccobacillus porphyridii sp. nov., isolated from a marine red alga, Porphyridium purpureum and reclassification of Shouchella plakortidis and Shouchella gibsonii as Alkalicoccobacillus plakortidis comb. nov. and Alkalicoccobacillus gibsonii comb. nov.</title>
        <authorList>
            <person name="Kim K.H."/>
            <person name="Lee J.K."/>
            <person name="Han D.M."/>
            <person name="Baek J.H."/>
            <person name="Jeon C.O."/>
        </authorList>
    </citation>
    <scope>NUCLEOTIDE SEQUENCE</scope>
    <source>
        <strain evidence="5">DSM 19153</strain>
    </source>
</reference>
<comment type="subcellular location">
    <subcellularLocation>
        <location evidence="1">Membrane</location>
    </subcellularLocation>
</comment>
<evidence type="ECO:0000259" key="4">
    <source>
        <dbReference type="Pfam" id="PF01757"/>
    </source>
</evidence>
<dbReference type="InterPro" id="IPR002656">
    <property type="entry name" value="Acyl_transf_3_dom"/>
</dbReference>
<evidence type="ECO:0000256" key="1">
    <source>
        <dbReference type="ARBA" id="ARBA00004370"/>
    </source>
</evidence>
<feature type="domain" description="Acyltransferase 3" evidence="4">
    <location>
        <begin position="1"/>
        <end position="279"/>
    </location>
</feature>